<keyword evidence="2" id="KW-1185">Reference proteome</keyword>
<dbReference type="AlphaFoldDB" id="A0A0C3APP7"/>
<name>A0A0C3APP7_SERVB</name>
<dbReference type="HOGENOM" id="CLU_2723785_0_0_1"/>
<proteinExistence type="predicted"/>
<dbReference type="Proteomes" id="UP000054097">
    <property type="component" value="Unassembled WGS sequence"/>
</dbReference>
<protein>
    <submittedName>
        <fullName evidence="1">Uncharacterized protein</fullName>
    </submittedName>
</protein>
<organism evidence="1 2">
    <name type="scientific">Serendipita vermifera MAFF 305830</name>
    <dbReference type="NCBI Taxonomy" id="933852"/>
    <lineage>
        <taxon>Eukaryota</taxon>
        <taxon>Fungi</taxon>
        <taxon>Dikarya</taxon>
        <taxon>Basidiomycota</taxon>
        <taxon>Agaricomycotina</taxon>
        <taxon>Agaricomycetes</taxon>
        <taxon>Sebacinales</taxon>
        <taxon>Serendipitaceae</taxon>
        <taxon>Serendipita</taxon>
    </lineage>
</organism>
<accession>A0A0C3APP7</accession>
<evidence type="ECO:0000313" key="2">
    <source>
        <dbReference type="Proteomes" id="UP000054097"/>
    </source>
</evidence>
<sequence>MEREREERYEMCVSYPERTMDCPFQCEMNDEVWEDDDEDLTAVYSVIAEDWSGTVLVILTSGDLLVLRYGHP</sequence>
<gene>
    <name evidence="1" type="ORF">M408DRAFT_333622</name>
</gene>
<dbReference type="OrthoDB" id="10661236at2759"/>
<evidence type="ECO:0000313" key="1">
    <source>
        <dbReference type="EMBL" id="KIM21201.1"/>
    </source>
</evidence>
<reference evidence="2" key="2">
    <citation type="submission" date="2015-01" db="EMBL/GenBank/DDBJ databases">
        <title>Evolutionary Origins and Diversification of the Mycorrhizal Mutualists.</title>
        <authorList>
            <consortium name="DOE Joint Genome Institute"/>
            <consortium name="Mycorrhizal Genomics Consortium"/>
            <person name="Kohler A."/>
            <person name="Kuo A."/>
            <person name="Nagy L.G."/>
            <person name="Floudas D."/>
            <person name="Copeland A."/>
            <person name="Barry K.W."/>
            <person name="Cichocki N."/>
            <person name="Veneault-Fourrey C."/>
            <person name="LaButti K."/>
            <person name="Lindquist E.A."/>
            <person name="Lipzen A."/>
            <person name="Lundell T."/>
            <person name="Morin E."/>
            <person name="Murat C."/>
            <person name="Riley R."/>
            <person name="Ohm R."/>
            <person name="Sun H."/>
            <person name="Tunlid A."/>
            <person name="Henrissat B."/>
            <person name="Grigoriev I.V."/>
            <person name="Hibbett D.S."/>
            <person name="Martin F."/>
        </authorList>
    </citation>
    <scope>NUCLEOTIDE SEQUENCE [LARGE SCALE GENOMIC DNA]</scope>
    <source>
        <strain evidence="2">MAFF 305830</strain>
    </source>
</reference>
<dbReference type="EMBL" id="KN824390">
    <property type="protein sequence ID" value="KIM21201.1"/>
    <property type="molecule type" value="Genomic_DNA"/>
</dbReference>
<reference evidence="1 2" key="1">
    <citation type="submission" date="2014-04" db="EMBL/GenBank/DDBJ databases">
        <authorList>
            <consortium name="DOE Joint Genome Institute"/>
            <person name="Kuo A."/>
            <person name="Zuccaro A."/>
            <person name="Kohler A."/>
            <person name="Nagy L.G."/>
            <person name="Floudas D."/>
            <person name="Copeland A."/>
            <person name="Barry K.W."/>
            <person name="Cichocki N."/>
            <person name="Veneault-Fourrey C."/>
            <person name="LaButti K."/>
            <person name="Lindquist E.A."/>
            <person name="Lipzen A."/>
            <person name="Lundell T."/>
            <person name="Morin E."/>
            <person name="Murat C."/>
            <person name="Sun H."/>
            <person name="Tunlid A."/>
            <person name="Henrissat B."/>
            <person name="Grigoriev I.V."/>
            <person name="Hibbett D.S."/>
            <person name="Martin F."/>
            <person name="Nordberg H.P."/>
            <person name="Cantor M.N."/>
            <person name="Hua S.X."/>
        </authorList>
    </citation>
    <scope>NUCLEOTIDE SEQUENCE [LARGE SCALE GENOMIC DNA]</scope>
    <source>
        <strain evidence="1 2">MAFF 305830</strain>
    </source>
</reference>